<dbReference type="InterPro" id="IPR039425">
    <property type="entry name" value="RNA_pol_sigma-70-like"/>
</dbReference>
<dbReference type="RefSeq" id="WP_073059227.1">
    <property type="nucleotide sequence ID" value="NZ_FQUS01000002.1"/>
</dbReference>
<reference evidence="7 8" key="1">
    <citation type="submission" date="2016-11" db="EMBL/GenBank/DDBJ databases">
        <authorList>
            <person name="Jaros S."/>
            <person name="Januszkiewicz K."/>
            <person name="Wedrychowicz H."/>
        </authorList>
    </citation>
    <scope>NUCLEOTIDE SEQUENCE [LARGE SCALE GENOMIC DNA]</scope>
    <source>
        <strain evidence="7 8">DSM 21986</strain>
    </source>
</reference>
<proteinExistence type="inferred from homology"/>
<dbReference type="Gene3D" id="1.10.1740.10">
    <property type="match status" value="1"/>
</dbReference>
<keyword evidence="3" id="KW-0731">Sigma factor</keyword>
<dbReference type="OrthoDB" id="1524077at2"/>
<dbReference type="InterPro" id="IPR007627">
    <property type="entry name" value="RNA_pol_sigma70_r2"/>
</dbReference>
<dbReference type="SUPFAM" id="SSF88659">
    <property type="entry name" value="Sigma3 and sigma4 domains of RNA polymerase sigma factors"/>
    <property type="match status" value="1"/>
</dbReference>
<protein>
    <submittedName>
        <fullName evidence="7">RNA polymerase sigma-70 factor, ECF subfamily</fullName>
    </submittedName>
</protein>
<dbReference type="InterPro" id="IPR013249">
    <property type="entry name" value="RNA_pol_sigma70_r4_t2"/>
</dbReference>
<dbReference type="NCBIfam" id="TIGR02937">
    <property type="entry name" value="sigma70-ECF"/>
    <property type="match status" value="1"/>
</dbReference>
<keyword evidence="2" id="KW-0805">Transcription regulation</keyword>
<dbReference type="SUPFAM" id="SSF88946">
    <property type="entry name" value="Sigma2 domain of RNA polymerase sigma factors"/>
    <property type="match status" value="1"/>
</dbReference>
<evidence type="ECO:0000256" key="4">
    <source>
        <dbReference type="ARBA" id="ARBA00023163"/>
    </source>
</evidence>
<dbReference type="Pfam" id="PF04542">
    <property type="entry name" value="Sigma70_r2"/>
    <property type="match status" value="1"/>
</dbReference>
<accession>A0A1M4UN16</accession>
<dbReference type="GO" id="GO:0006352">
    <property type="term" value="P:DNA-templated transcription initiation"/>
    <property type="evidence" value="ECO:0007669"/>
    <property type="project" value="InterPro"/>
</dbReference>
<dbReference type="InterPro" id="IPR013325">
    <property type="entry name" value="RNA_pol_sigma_r2"/>
</dbReference>
<dbReference type="AlphaFoldDB" id="A0A1M4UN16"/>
<dbReference type="InterPro" id="IPR014284">
    <property type="entry name" value="RNA_pol_sigma-70_dom"/>
</dbReference>
<comment type="similarity">
    <text evidence="1">Belongs to the sigma-70 factor family. ECF subfamily.</text>
</comment>
<dbReference type="Pfam" id="PF08281">
    <property type="entry name" value="Sigma70_r4_2"/>
    <property type="match status" value="1"/>
</dbReference>
<dbReference type="InterPro" id="IPR036388">
    <property type="entry name" value="WH-like_DNA-bd_sf"/>
</dbReference>
<evidence type="ECO:0000259" key="5">
    <source>
        <dbReference type="Pfam" id="PF04542"/>
    </source>
</evidence>
<dbReference type="EMBL" id="FQUS01000002">
    <property type="protein sequence ID" value="SHE58182.1"/>
    <property type="molecule type" value="Genomic_DNA"/>
</dbReference>
<dbReference type="NCBIfam" id="TIGR02985">
    <property type="entry name" value="Sig70_bacteroi1"/>
    <property type="match status" value="1"/>
</dbReference>
<dbReference type="InterPro" id="IPR014327">
    <property type="entry name" value="RNA_pol_sigma70_bacteroid"/>
</dbReference>
<keyword evidence="8" id="KW-1185">Reference proteome</keyword>
<keyword evidence="4" id="KW-0804">Transcription</keyword>
<name>A0A1M4UN16_9BACT</name>
<dbReference type="CDD" id="cd06171">
    <property type="entry name" value="Sigma70_r4"/>
    <property type="match status" value="1"/>
</dbReference>
<dbReference type="GO" id="GO:0003677">
    <property type="term" value="F:DNA binding"/>
    <property type="evidence" value="ECO:0007669"/>
    <property type="project" value="InterPro"/>
</dbReference>
<evidence type="ECO:0000259" key="6">
    <source>
        <dbReference type="Pfam" id="PF08281"/>
    </source>
</evidence>
<organism evidence="7 8">
    <name type="scientific">Fodinibius roseus</name>
    <dbReference type="NCBI Taxonomy" id="1194090"/>
    <lineage>
        <taxon>Bacteria</taxon>
        <taxon>Pseudomonadati</taxon>
        <taxon>Balneolota</taxon>
        <taxon>Balneolia</taxon>
        <taxon>Balneolales</taxon>
        <taxon>Balneolaceae</taxon>
        <taxon>Fodinibius</taxon>
    </lineage>
</organism>
<dbReference type="PANTHER" id="PTHR43133">
    <property type="entry name" value="RNA POLYMERASE ECF-TYPE SIGMA FACTO"/>
    <property type="match status" value="1"/>
</dbReference>
<feature type="domain" description="RNA polymerase sigma-70 region 2" evidence="5">
    <location>
        <begin position="30"/>
        <end position="93"/>
    </location>
</feature>
<sequence length="196" mass="23327">MADVPFNNNTAQKYGENTGQKKREFEAFFRLTYERLCSFAFGYVNSREEAEGIVQSTFLNVWEQKDLWDDFESAKAYMFKSVRNRALNYKKHERVKQESEPEIQLRMKEWKGYQDSDTLIARKVEVIRNGIRELPERRREIFKMSREHGLTYREIADALDISIKTVETQIGRSLKYLRSYVADHNFIMILVMLISI</sequence>
<evidence type="ECO:0000256" key="1">
    <source>
        <dbReference type="ARBA" id="ARBA00010641"/>
    </source>
</evidence>
<dbReference type="Gene3D" id="1.10.10.10">
    <property type="entry name" value="Winged helix-like DNA-binding domain superfamily/Winged helix DNA-binding domain"/>
    <property type="match status" value="1"/>
</dbReference>
<dbReference type="Proteomes" id="UP000184041">
    <property type="component" value="Unassembled WGS sequence"/>
</dbReference>
<evidence type="ECO:0000256" key="2">
    <source>
        <dbReference type="ARBA" id="ARBA00023015"/>
    </source>
</evidence>
<dbReference type="STRING" id="1194090.SAMN05443144_10285"/>
<dbReference type="GO" id="GO:0016987">
    <property type="term" value="F:sigma factor activity"/>
    <property type="evidence" value="ECO:0007669"/>
    <property type="project" value="UniProtKB-KW"/>
</dbReference>
<dbReference type="PANTHER" id="PTHR43133:SF46">
    <property type="entry name" value="RNA POLYMERASE SIGMA-70 FACTOR ECF SUBFAMILY"/>
    <property type="match status" value="1"/>
</dbReference>
<evidence type="ECO:0000313" key="7">
    <source>
        <dbReference type="EMBL" id="SHE58182.1"/>
    </source>
</evidence>
<evidence type="ECO:0000313" key="8">
    <source>
        <dbReference type="Proteomes" id="UP000184041"/>
    </source>
</evidence>
<gene>
    <name evidence="7" type="ORF">SAMN05443144_10285</name>
</gene>
<feature type="domain" description="RNA polymerase sigma factor 70 region 4 type 2" evidence="6">
    <location>
        <begin position="127"/>
        <end position="176"/>
    </location>
</feature>
<dbReference type="InterPro" id="IPR013324">
    <property type="entry name" value="RNA_pol_sigma_r3/r4-like"/>
</dbReference>
<evidence type="ECO:0000256" key="3">
    <source>
        <dbReference type="ARBA" id="ARBA00023082"/>
    </source>
</evidence>